<protein>
    <submittedName>
        <fullName evidence="2">Uncharacterized protein</fullName>
    </submittedName>
</protein>
<proteinExistence type="predicted"/>
<feature type="compositionally biased region" description="Low complexity" evidence="1">
    <location>
        <begin position="52"/>
        <end position="61"/>
    </location>
</feature>
<feature type="region of interest" description="Disordered" evidence="1">
    <location>
        <begin position="38"/>
        <end position="93"/>
    </location>
</feature>
<reference evidence="2 3" key="1">
    <citation type="journal article" date="2014" name="Nat. Genet.">
        <title>Genome and transcriptome of the porcine whipworm Trichuris suis.</title>
        <authorList>
            <person name="Jex A.R."/>
            <person name="Nejsum P."/>
            <person name="Schwarz E.M."/>
            <person name="Hu L."/>
            <person name="Young N.D."/>
            <person name="Hall R.S."/>
            <person name="Korhonen P.K."/>
            <person name="Liao S."/>
            <person name="Thamsborg S."/>
            <person name="Xia J."/>
            <person name="Xu P."/>
            <person name="Wang S."/>
            <person name="Scheerlinck J.P."/>
            <person name="Hofmann A."/>
            <person name="Sternberg P.W."/>
            <person name="Wang J."/>
            <person name="Gasser R.B."/>
        </authorList>
    </citation>
    <scope>NUCLEOTIDE SEQUENCE [LARGE SCALE GENOMIC DNA]</scope>
    <source>
        <strain evidence="2">DCEP-RM93M</strain>
    </source>
</reference>
<evidence type="ECO:0000313" key="2">
    <source>
        <dbReference type="EMBL" id="KFD48843.1"/>
    </source>
</evidence>
<evidence type="ECO:0000313" key="3">
    <source>
        <dbReference type="Proteomes" id="UP000030764"/>
    </source>
</evidence>
<keyword evidence="3" id="KW-1185">Reference proteome</keyword>
<name>A0A085LV47_9BILA</name>
<feature type="compositionally biased region" description="Low complexity" evidence="1">
    <location>
        <begin position="79"/>
        <end position="93"/>
    </location>
</feature>
<organism evidence="2 3">
    <name type="scientific">Trichuris suis</name>
    <name type="common">pig whipworm</name>
    <dbReference type="NCBI Taxonomy" id="68888"/>
    <lineage>
        <taxon>Eukaryota</taxon>
        <taxon>Metazoa</taxon>
        <taxon>Ecdysozoa</taxon>
        <taxon>Nematoda</taxon>
        <taxon>Enoplea</taxon>
        <taxon>Dorylaimia</taxon>
        <taxon>Trichinellida</taxon>
        <taxon>Trichuridae</taxon>
        <taxon>Trichuris</taxon>
    </lineage>
</organism>
<evidence type="ECO:0000256" key="1">
    <source>
        <dbReference type="SAM" id="MobiDB-lite"/>
    </source>
</evidence>
<dbReference type="EMBL" id="KL363282">
    <property type="protein sequence ID" value="KFD48843.1"/>
    <property type="molecule type" value="Genomic_DNA"/>
</dbReference>
<dbReference type="Proteomes" id="UP000030764">
    <property type="component" value="Unassembled WGS sequence"/>
</dbReference>
<gene>
    <name evidence="2" type="ORF">M513_10206</name>
</gene>
<accession>A0A085LV47</accession>
<feature type="compositionally biased region" description="Pro residues" evidence="1">
    <location>
        <begin position="62"/>
        <end position="71"/>
    </location>
</feature>
<dbReference type="AlphaFoldDB" id="A0A085LV47"/>
<sequence length="93" mass="10026">MWHCLNAQIRQERVGMPGLAGREPTCLPHSPLMLNHNRGIGDFSEPGRTAVPPFLLGSGLSTPPPLLLPPGRPRERWLELAPSPGSPSSSCLL</sequence>